<evidence type="ECO:0000313" key="9">
    <source>
        <dbReference type="EMBL" id="ORY46513.1"/>
    </source>
</evidence>
<dbReference type="OrthoDB" id="2147446at2759"/>
<evidence type="ECO:0000256" key="5">
    <source>
        <dbReference type="ARBA" id="ARBA00022989"/>
    </source>
</evidence>
<evidence type="ECO:0000256" key="2">
    <source>
        <dbReference type="ARBA" id="ARBA00008335"/>
    </source>
</evidence>
<evidence type="ECO:0000256" key="3">
    <source>
        <dbReference type="ARBA" id="ARBA00022448"/>
    </source>
</evidence>
<feature type="domain" description="Major facilitator superfamily (MFS) profile" evidence="8">
    <location>
        <begin position="63"/>
        <end position="557"/>
    </location>
</feature>
<evidence type="ECO:0000256" key="4">
    <source>
        <dbReference type="ARBA" id="ARBA00022692"/>
    </source>
</evidence>
<evidence type="ECO:0000313" key="10">
    <source>
        <dbReference type="Proteomes" id="UP000193642"/>
    </source>
</evidence>
<sequence>MAVDAQSSAAPDGEFIRTDLEAGSSSKDELVVVDSNPQDSSTSVDSKFTTVRVPLTRLQFVSVVISLSLGVLLAALDQTIVASALKSIVSDLGRQDLLSWIGSGYMLTSCAFCPLYGKFADIFGRKWTFIAALGIFELGSLVCAIATSMPMLIIGRAVAGLGGGGVMSLVFIILSDIVSIQDRGKYQGLIGGTYTFASVLGPLIGGSFVDHATWRWCFYINLPIGAITIAVVVALLKFPPTEGSMSEKLKRIDYVGATLLICAIISLLVPIQLGGTEWAWSSAATIVCFILAVMFAGAFVYVEGRVAEPIIPYSLFKTQTVPALLVVTFCLGASMFTAIYYTSLFFQIAQGYSATGAGIQSVPLILGAVLVSIASGFFVSRTGKYKMFFFLGPIFMIAGIVLMSYLDQNSSMVQKIMYLVIFGMGTGSQTQMSVLALQSSVEYTEMAIVTAVGRTFQQLGGSVGVAIIGNILNTVLQSKISAETQSAIDMIAAKVPQIDSSQPLQVIQFLQDSNSYPSMLAELVSDFVASYKLAYLSILPFPVLILVAAFFVKQYAVKGKSATGKTSK</sequence>
<dbReference type="Gene3D" id="1.20.1720.10">
    <property type="entry name" value="Multidrug resistance protein D"/>
    <property type="match status" value="1"/>
</dbReference>
<feature type="transmembrane region" description="Helical" evidence="7">
    <location>
        <begin position="153"/>
        <end position="174"/>
    </location>
</feature>
<reference evidence="9 10" key="1">
    <citation type="submission" date="2016-07" db="EMBL/GenBank/DDBJ databases">
        <title>Pervasive Adenine N6-methylation of Active Genes in Fungi.</title>
        <authorList>
            <consortium name="DOE Joint Genome Institute"/>
            <person name="Mondo S.J."/>
            <person name="Dannebaum R.O."/>
            <person name="Kuo R.C."/>
            <person name="Labutti K."/>
            <person name="Haridas S."/>
            <person name="Kuo A."/>
            <person name="Salamov A."/>
            <person name="Ahrendt S.R."/>
            <person name="Lipzen A."/>
            <person name="Sullivan W."/>
            <person name="Andreopoulos W.B."/>
            <person name="Clum A."/>
            <person name="Lindquist E."/>
            <person name="Daum C."/>
            <person name="Ramamoorthy G.K."/>
            <person name="Gryganskyi A."/>
            <person name="Culley D."/>
            <person name="Magnuson J.K."/>
            <person name="James T.Y."/>
            <person name="O'Malley M.A."/>
            <person name="Stajich J.E."/>
            <person name="Spatafora J.W."/>
            <person name="Visel A."/>
            <person name="Grigoriev I.V."/>
        </authorList>
    </citation>
    <scope>NUCLEOTIDE SEQUENCE [LARGE SCALE GENOMIC DNA]</scope>
    <source>
        <strain evidence="9 10">JEL800</strain>
    </source>
</reference>
<feature type="transmembrane region" description="Helical" evidence="7">
    <location>
        <begin position="218"/>
        <end position="240"/>
    </location>
</feature>
<name>A0A1Y2CHI9_9FUNG</name>
<organism evidence="9 10">
    <name type="scientific">Rhizoclosmatium globosum</name>
    <dbReference type="NCBI Taxonomy" id="329046"/>
    <lineage>
        <taxon>Eukaryota</taxon>
        <taxon>Fungi</taxon>
        <taxon>Fungi incertae sedis</taxon>
        <taxon>Chytridiomycota</taxon>
        <taxon>Chytridiomycota incertae sedis</taxon>
        <taxon>Chytridiomycetes</taxon>
        <taxon>Chytridiales</taxon>
        <taxon>Chytriomycetaceae</taxon>
        <taxon>Rhizoclosmatium</taxon>
    </lineage>
</organism>
<feature type="transmembrane region" description="Helical" evidence="7">
    <location>
        <begin position="533"/>
        <end position="552"/>
    </location>
</feature>
<dbReference type="FunFam" id="1.20.1720.10:FF:000013">
    <property type="entry name" value="Related to multidrug resistance proteins"/>
    <property type="match status" value="1"/>
</dbReference>
<evidence type="ECO:0000256" key="6">
    <source>
        <dbReference type="ARBA" id="ARBA00023136"/>
    </source>
</evidence>
<dbReference type="PROSITE" id="PS50850">
    <property type="entry name" value="MFS"/>
    <property type="match status" value="1"/>
</dbReference>
<feature type="transmembrane region" description="Helical" evidence="7">
    <location>
        <begin position="60"/>
        <end position="85"/>
    </location>
</feature>
<dbReference type="GO" id="GO:0005886">
    <property type="term" value="C:plasma membrane"/>
    <property type="evidence" value="ECO:0007669"/>
    <property type="project" value="TreeGrafter"/>
</dbReference>
<keyword evidence="6 7" id="KW-0472">Membrane</keyword>
<feature type="transmembrane region" description="Helical" evidence="7">
    <location>
        <begin position="279"/>
        <end position="302"/>
    </location>
</feature>
<feature type="transmembrane region" description="Helical" evidence="7">
    <location>
        <begin position="97"/>
        <end position="117"/>
    </location>
</feature>
<comment type="similarity">
    <text evidence="2">Belongs to the major facilitator superfamily.</text>
</comment>
<dbReference type="InterPro" id="IPR036259">
    <property type="entry name" value="MFS_trans_sf"/>
</dbReference>
<feature type="transmembrane region" description="Helical" evidence="7">
    <location>
        <begin position="323"/>
        <end position="341"/>
    </location>
</feature>
<feature type="transmembrane region" description="Helical" evidence="7">
    <location>
        <begin position="361"/>
        <end position="380"/>
    </location>
</feature>
<keyword evidence="5 7" id="KW-1133">Transmembrane helix</keyword>
<dbReference type="InterPro" id="IPR020846">
    <property type="entry name" value="MFS_dom"/>
</dbReference>
<evidence type="ECO:0000259" key="8">
    <source>
        <dbReference type="PROSITE" id="PS50850"/>
    </source>
</evidence>
<proteinExistence type="inferred from homology"/>
<dbReference type="Gene3D" id="1.20.1250.20">
    <property type="entry name" value="MFS general substrate transporter like domains"/>
    <property type="match status" value="1"/>
</dbReference>
<feature type="transmembrane region" description="Helical" evidence="7">
    <location>
        <begin position="252"/>
        <end position="273"/>
    </location>
</feature>
<dbReference type="STRING" id="329046.A0A1Y2CHI9"/>
<dbReference type="PRINTS" id="PR01036">
    <property type="entry name" value="TCRTETB"/>
</dbReference>
<dbReference type="PANTHER" id="PTHR23501:SF197">
    <property type="entry name" value="COMD"/>
    <property type="match status" value="1"/>
</dbReference>
<evidence type="ECO:0000256" key="7">
    <source>
        <dbReference type="SAM" id="Phobius"/>
    </source>
</evidence>
<protein>
    <submittedName>
        <fullName evidence="9">MFS general substrate transporter</fullName>
    </submittedName>
</protein>
<gene>
    <name evidence="9" type="ORF">BCR33DRAFT_678526</name>
</gene>
<comment type="subcellular location">
    <subcellularLocation>
        <location evidence="1">Endomembrane system</location>
        <topology evidence="1">Multi-pass membrane protein</topology>
    </subcellularLocation>
</comment>
<feature type="transmembrane region" description="Helical" evidence="7">
    <location>
        <begin position="387"/>
        <end position="406"/>
    </location>
</feature>
<evidence type="ECO:0000256" key="1">
    <source>
        <dbReference type="ARBA" id="ARBA00004127"/>
    </source>
</evidence>
<dbReference type="EMBL" id="MCGO01000016">
    <property type="protein sequence ID" value="ORY46513.1"/>
    <property type="molecule type" value="Genomic_DNA"/>
</dbReference>
<dbReference type="GO" id="GO:0022857">
    <property type="term" value="F:transmembrane transporter activity"/>
    <property type="evidence" value="ECO:0007669"/>
    <property type="project" value="InterPro"/>
</dbReference>
<dbReference type="CDD" id="cd17502">
    <property type="entry name" value="MFS_Azr1_MDR_like"/>
    <property type="match status" value="1"/>
</dbReference>
<dbReference type="GO" id="GO:0012505">
    <property type="term" value="C:endomembrane system"/>
    <property type="evidence" value="ECO:0007669"/>
    <property type="project" value="UniProtKB-SubCell"/>
</dbReference>
<accession>A0A1Y2CHI9</accession>
<dbReference type="Proteomes" id="UP000193642">
    <property type="component" value="Unassembled WGS sequence"/>
</dbReference>
<comment type="caution">
    <text evidence="9">The sequence shown here is derived from an EMBL/GenBank/DDBJ whole genome shotgun (WGS) entry which is preliminary data.</text>
</comment>
<keyword evidence="4 7" id="KW-0812">Transmembrane</keyword>
<dbReference type="AlphaFoldDB" id="A0A1Y2CHI9"/>
<feature type="transmembrane region" description="Helical" evidence="7">
    <location>
        <begin position="129"/>
        <end position="147"/>
    </location>
</feature>
<dbReference type="PANTHER" id="PTHR23501">
    <property type="entry name" value="MAJOR FACILITATOR SUPERFAMILY"/>
    <property type="match status" value="1"/>
</dbReference>
<feature type="transmembrane region" description="Helical" evidence="7">
    <location>
        <begin position="186"/>
        <end position="206"/>
    </location>
</feature>
<keyword evidence="3" id="KW-0813">Transport</keyword>
<dbReference type="InterPro" id="IPR011701">
    <property type="entry name" value="MFS"/>
</dbReference>
<dbReference type="Pfam" id="PF07690">
    <property type="entry name" value="MFS_1"/>
    <property type="match status" value="1"/>
</dbReference>
<dbReference type="SUPFAM" id="SSF103473">
    <property type="entry name" value="MFS general substrate transporter"/>
    <property type="match status" value="1"/>
</dbReference>
<keyword evidence="10" id="KW-1185">Reference proteome</keyword>